<dbReference type="Proteomes" id="UP000265618">
    <property type="component" value="Unassembled WGS sequence"/>
</dbReference>
<dbReference type="SUPFAM" id="SSF102848">
    <property type="entry name" value="NSFL1 (p97 ATPase) cofactor p47, SEP domain"/>
    <property type="match status" value="1"/>
</dbReference>
<dbReference type="InterPro" id="IPR036241">
    <property type="entry name" value="NSFL1C_SEP_dom_sf"/>
</dbReference>
<dbReference type="GO" id="GO:0043130">
    <property type="term" value="F:ubiquitin binding"/>
    <property type="evidence" value="ECO:0007669"/>
    <property type="project" value="TreeGrafter"/>
</dbReference>
<dbReference type="InterPro" id="IPR012989">
    <property type="entry name" value="SEP_domain"/>
</dbReference>
<gene>
    <name evidence="3" type="ORF">KIPB_011174</name>
</gene>
<feature type="compositionally biased region" description="Low complexity" evidence="1">
    <location>
        <begin position="196"/>
        <end position="209"/>
    </location>
</feature>
<evidence type="ECO:0000256" key="1">
    <source>
        <dbReference type="SAM" id="MobiDB-lite"/>
    </source>
</evidence>
<evidence type="ECO:0000313" key="3">
    <source>
        <dbReference type="EMBL" id="GIQ88834.1"/>
    </source>
</evidence>
<feature type="region of interest" description="Disordered" evidence="1">
    <location>
        <begin position="266"/>
        <end position="307"/>
    </location>
</feature>
<feature type="region of interest" description="Disordered" evidence="1">
    <location>
        <begin position="163"/>
        <end position="209"/>
    </location>
</feature>
<feature type="compositionally biased region" description="Low complexity" evidence="1">
    <location>
        <begin position="284"/>
        <end position="298"/>
    </location>
</feature>
<dbReference type="Pfam" id="PF08059">
    <property type="entry name" value="SEP"/>
    <property type="match status" value="1"/>
</dbReference>
<dbReference type="PANTHER" id="PTHR23333:SF4">
    <property type="entry name" value="UBX DOMAIN-CONTAINING PROTEIN 11"/>
    <property type="match status" value="1"/>
</dbReference>
<protein>
    <recommendedName>
        <fullName evidence="2">SEP domain-containing protein</fullName>
    </recommendedName>
</protein>
<comment type="caution">
    <text evidence="3">The sequence shown here is derived from an EMBL/GenBank/DDBJ whole genome shotgun (WGS) entry which is preliminary data.</text>
</comment>
<keyword evidence="4" id="KW-1185">Reference proteome</keyword>
<name>A0A9K3D7N0_9EUKA</name>
<organism evidence="3 4">
    <name type="scientific">Kipferlia bialata</name>
    <dbReference type="NCBI Taxonomy" id="797122"/>
    <lineage>
        <taxon>Eukaryota</taxon>
        <taxon>Metamonada</taxon>
        <taxon>Carpediemonas-like organisms</taxon>
        <taxon>Kipferlia</taxon>
    </lineage>
</organism>
<sequence length="389" mass="41222">SLDSTALRPRWDRDSAPIKQEVEVDVEWGQGQRVEAGGDAPSSATWPQWLIAPDKLETRFRGLCHLVKRDSAAFETQPNAGGIRRFNTHASSSLPVTVYNNGILIRRGPFRAYASDPSAIAFAKSVAKGYFPDELQKLYPDGVVFDYKVMDVAYCDTTTSRPAFGGAGHSLESPTKAGPVTTSTSTSTEAPAPRYSSSSGSGSGHSVGTNVVSVHTVDEERARGREASLSVVDFLARLPHTIVQRQGRLVPIRSSVADILGVGQEETRTPAADVAAPPSPTPAPITSMPSSTPSVPDTASPGGADTPSGLAVIRVSVPDAATRTRFVLRLEASCPLSEVYTQVARRLKCPSVELMAPLMSPPLADRDAGSSLHSLGLCPTAHLIARQAE</sequence>
<dbReference type="PROSITE" id="PS51399">
    <property type="entry name" value="SEP"/>
    <property type="match status" value="1"/>
</dbReference>
<dbReference type="PANTHER" id="PTHR23333">
    <property type="entry name" value="UBX DOMAIN CONTAINING PROTEIN"/>
    <property type="match status" value="1"/>
</dbReference>
<dbReference type="AlphaFoldDB" id="A0A9K3D7N0"/>
<evidence type="ECO:0000259" key="2">
    <source>
        <dbReference type="PROSITE" id="PS51399"/>
    </source>
</evidence>
<proteinExistence type="predicted"/>
<dbReference type="Gene3D" id="3.30.420.210">
    <property type="entry name" value="SEP domain"/>
    <property type="match status" value="1"/>
</dbReference>
<evidence type="ECO:0000313" key="4">
    <source>
        <dbReference type="Proteomes" id="UP000265618"/>
    </source>
</evidence>
<accession>A0A9K3D7N0</accession>
<dbReference type="GO" id="GO:0043161">
    <property type="term" value="P:proteasome-mediated ubiquitin-dependent protein catabolic process"/>
    <property type="evidence" value="ECO:0007669"/>
    <property type="project" value="TreeGrafter"/>
</dbReference>
<dbReference type="OrthoDB" id="25887at2759"/>
<dbReference type="EMBL" id="BDIP01004436">
    <property type="protein sequence ID" value="GIQ88834.1"/>
    <property type="molecule type" value="Genomic_DNA"/>
</dbReference>
<feature type="domain" description="SEP" evidence="2">
    <location>
        <begin position="91"/>
        <end position="155"/>
    </location>
</feature>
<feature type="non-terminal residue" evidence="3">
    <location>
        <position position="1"/>
    </location>
</feature>
<reference evidence="3 4" key="1">
    <citation type="journal article" date="2018" name="PLoS ONE">
        <title>The draft genome of Kipferlia bialata reveals reductive genome evolution in fornicate parasites.</title>
        <authorList>
            <person name="Tanifuji G."/>
            <person name="Takabayashi S."/>
            <person name="Kume K."/>
            <person name="Takagi M."/>
            <person name="Nakayama T."/>
            <person name="Kamikawa R."/>
            <person name="Inagaki Y."/>
            <person name="Hashimoto T."/>
        </authorList>
    </citation>
    <scope>NUCLEOTIDE SEQUENCE [LARGE SCALE GENOMIC DNA]</scope>
    <source>
        <strain evidence="3">NY0173</strain>
    </source>
</reference>